<protein>
    <submittedName>
        <fullName evidence="2">Uncharacterized protein</fullName>
    </submittedName>
</protein>
<sequence length="67" mass="7090">MGSSAQQPPSAADIAARAKAAEAAAAREAAFRSSPGGRAAHKAVDNVKKEREAERQSRQDNARDWLT</sequence>
<organism evidence="2 3">
    <name type="scientific">[Myrmecia] bisecta</name>
    <dbReference type="NCBI Taxonomy" id="41462"/>
    <lineage>
        <taxon>Eukaryota</taxon>
        <taxon>Viridiplantae</taxon>
        <taxon>Chlorophyta</taxon>
        <taxon>core chlorophytes</taxon>
        <taxon>Trebouxiophyceae</taxon>
        <taxon>Trebouxiales</taxon>
        <taxon>Trebouxiaceae</taxon>
        <taxon>Myrmecia</taxon>
    </lineage>
</organism>
<evidence type="ECO:0000313" key="2">
    <source>
        <dbReference type="EMBL" id="KAK9811603.1"/>
    </source>
</evidence>
<accession>A0AAW1PSJ2</accession>
<feature type="compositionally biased region" description="Basic and acidic residues" evidence="1">
    <location>
        <begin position="42"/>
        <end position="67"/>
    </location>
</feature>
<keyword evidence="3" id="KW-1185">Reference proteome</keyword>
<gene>
    <name evidence="2" type="ORF">WJX72_006780</name>
</gene>
<evidence type="ECO:0000256" key="1">
    <source>
        <dbReference type="SAM" id="MobiDB-lite"/>
    </source>
</evidence>
<name>A0AAW1PSJ2_9CHLO</name>
<feature type="region of interest" description="Disordered" evidence="1">
    <location>
        <begin position="27"/>
        <end position="67"/>
    </location>
</feature>
<dbReference type="EMBL" id="JALJOR010000009">
    <property type="protein sequence ID" value="KAK9811603.1"/>
    <property type="molecule type" value="Genomic_DNA"/>
</dbReference>
<comment type="caution">
    <text evidence="2">The sequence shown here is derived from an EMBL/GenBank/DDBJ whole genome shotgun (WGS) entry which is preliminary data.</text>
</comment>
<proteinExistence type="predicted"/>
<dbReference type="AlphaFoldDB" id="A0AAW1PSJ2"/>
<reference evidence="2 3" key="1">
    <citation type="journal article" date="2024" name="Nat. Commun.">
        <title>Phylogenomics reveals the evolutionary origins of lichenization in chlorophyte algae.</title>
        <authorList>
            <person name="Puginier C."/>
            <person name="Libourel C."/>
            <person name="Otte J."/>
            <person name="Skaloud P."/>
            <person name="Haon M."/>
            <person name="Grisel S."/>
            <person name="Petersen M."/>
            <person name="Berrin J.G."/>
            <person name="Delaux P.M."/>
            <person name="Dal Grande F."/>
            <person name="Keller J."/>
        </authorList>
    </citation>
    <scope>NUCLEOTIDE SEQUENCE [LARGE SCALE GENOMIC DNA]</scope>
    <source>
        <strain evidence="2 3">SAG 2043</strain>
    </source>
</reference>
<evidence type="ECO:0000313" key="3">
    <source>
        <dbReference type="Proteomes" id="UP001489004"/>
    </source>
</evidence>
<dbReference type="Proteomes" id="UP001489004">
    <property type="component" value="Unassembled WGS sequence"/>
</dbReference>